<evidence type="ECO:0000259" key="2">
    <source>
        <dbReference type="Pfam" id="PF04056"/>
    </source>
</evidence>
<gene>
    <name evidence="3" type="ORF">SSP0437_LOCUS980</name>
</gene>
<feature type="region of interest" description="Disordered" evidence="1">
    <location>
        <begin position="339"/>
        <end position="380"/>
    </location>
</feature>
<accession>A0A7S1YAT4</accession>
<dbReference type="InterPro" id="IPR007198">
    <property type="entry name" value="Ssl1-like"/>
</dbReference>
<protein>
    <recommendedName>
        <fullName evidence="2">Ssl1-like domain-containing protein</fullName>
    </recommendedName>
</protein>
<dbReference type="EMBL" id="HBGL01001274">
    <property type="protein sequence ID" value="CAD9287025.1"/>
    <property type="molecule type" value="Transcribed_RNA"/>
</dbReference>
<dbReference type="InterPro" id="IPR036465">
    <property type="entry name" value="vWFA_dom_sf"/>
</dbReference>
<evidence type="ECO:0000313" key="3">
    <source>
        <dbReference type="EMBL" id="CAD9287025.1"/>
    </source>
</evidence>
<dbReference type="GO" id="GO:0006357">
    <property type="term" value="P:regulation of transcription by RNA polymerase II"/>
    <property type="evidence" value="ECO:0007669"/>
    <property type="project" value="TreeGrafter"/>
</dbReference>
<feature type="compositionally biased region" description="Pro residues" evidence="1">
    <location>
        <begin position="37"/>
        <end position="54"/>
    </location>
</feature>
<dbReference type="PANTHER" id="PTHR12695:SF2">
    <property type="entry name" value="GENERAL TRANSCRIPTION FACTOR IIH SUBUNIT 2-RELATED"/>
    <property type="match status" value="1"/>
</dbReference>
<organism evidence="3">
    <name type="scientific">Sexangularia sp. CB-2014</name>
    <dbReference type="NCBI Taxonomy" id="1486929"/>
    <lineage>
        <taxon>Eukaryota</taxon>
        <taxon>Amoebozoa</taxon>
        <taxon>Tubulinea</taxon>
        <taxon>Elardia</taxon>
        <taxon>Arcellinida</taxon>
        <taxon>Arcellinida incertae sedis</taxon>
        <taxon>Sexangularia</taxon>
    </lineage>
</organism>
<dbReference type="Gene3D" id="3.40.50.410">
    <property type="entry name" value="von Willebrand factor, type A domain"/>
    <property type="match status" value="1"/>
</dbReference>
<feature type="region of interest" description="Disordered" evidence="1">
    <location>
        <begin position="23"/>
        <end position="59"/>
    </location>
</feature>
<name>A0A7S1YAT4_9EUKA</name>
<dbReference type="GO" id="GO:0006289">
    <property type="term" value="P:nucleotide-excision repair"/>
    <property type="evidence" value="ECO:0007669"/>
    <property type="project" value="TreeGrafter"/>
</dbReference>
<dbReference type="PANTHER" id="PTHR12695">
    <property type="entry name" value="GENERAL TRANSCRIPTION FACTOR IIH SUBUNIT 2"/>
    <property type="match status" value="1"/>
</dbReference>
<evidence type="ECO:0000256" key="1">
    <source>
        <dbReference type="SAM" id="MobiDB-lite"/>
    </source>
</evidence>
<dbReference type="Pfam" id="PF04056">
    <property type="entry name" value="Ssl1"/>
    <property type="match status" value="1"/>
</dbReference>
<feature type="domain" description="Ssl1-like" evidence="2">
    <location>
        <begin position="167"/>
        <end position="287"/>
    </location>
</feature>
<dbReference type="SUPFAM" id="SSF53300">
    <property type="entry name" value="vWA-like"/>
    <property type="match status" value="1"/>
</dbReference>
<dbReference type="AlphaFoldDB" id="A0A7S1YAT4"/>
<proteinExistence type="predicted"/>
<dbReference type="GO" id="GO:0005675">
    <property type="term" value="C:transcription factor TFIIH holo complex"/>
    <property type="evidence" value="ECO:0007669"/>
    <property type="project" value="TreeGrafter"/>
</dbReference>
<sequence length="432" mass="46101">MSSRSLFERPLDKSWLSLLDSKKTNTASTADGRGVAPAPPSQIPSSPSPPPPRHPGPRSLIILTDTTTNSTIHDFPPFTRHQATIICLCLFLSEFVRANPLGVVSVGKMERGIATVVAERARVVVGGGAKRARTTGAFGEREREREMEGVDERLRSRVESWLGGGRAADGPISLQNALALSLAVLQRTSSTRGTTKEVLLLLSSCESVDPGDLWQTVRQVRAAGVRVSIVSLAAQAHVHSRIVRETGGMMHAVPRDVAELKESLRRLLRPPVVGEAPPPALIPVAFPPSVSFASPVPCACHGKLVSVAYQCPRCEAVSCAVPAACPLCARPLLSSPHLAASAHHQRPPAPMLPVGGQWKRERRREATDGGNGGDDDGSDDDDDDLRCVGCTGDDDGPGGWHRCTRCRGSLCSRCVDVVHSLTHQCPTCPIDD</sequence>
<reference evidence="3" key="1">
    <citation type="submission" date="2021-01" db="EMBL/GenBank/DDBJ databases">
        <authorList>
            <person name="Corre E."/>
            <person name="Pelletier E."/>
            <person name="Niang G."/>
            <person name="Scheremetjew M."/>
            <person name="Finn R."/>
            <person name="Kale V."/>
            <person name="Holt S."/>
            <person name="Cochrane G."/>
            <person name="Meng A."/>
            <person name="Brown T."/>
            <person name="Cohen L."/>
        </authorList>
    </citation>
    <scope>NUCLEOTIDE SEQUENCE</scope>
    <source>
        <strain evidence="3">ATCC 50979</strain>
    </source>
</reference>